<feature type="active site" evidence="3">
    <location>
        <position position="254"/>
    </location>
</feature>
<proteinExistence type="inferred from homology"/>
<dbReference type="Gene3D" id="3.40.309.10">
    <property type="entry name" value="Aldehyde Dehydrogenase, Chain A, domain 2"/>
    <property type="match status" value="1"/>
</dbReference>
<dbReference type="InterPro" id="IPR016163">
    <property type="entry name" value="Ald_DH_C"/>
</dbReference>
<sequence length="481" mass="51562">MSSNYTRNHLYIGGEWILPSTDNKIEIICASTEERLGFVPEAGKLDIDKAVDAARSALNSAEWRDLSVQERSALLVEFSNCIAKRGADIANAVSLQNGMPVNLSSSFEAGFPVGLLQYYAAKIAEESEPDIRMSNFGKESRVEKIPVGVVAAIVPWNFPVTLAMSKIAPALAAGCTLVVKPSPGTVLDSYLLAEAAEEAGIPKGVINWVPADREVASYLVNHPGVNKVAFTGSTEVGRKVAADCGRLLRPVSLELGGKSAAILLDDVDLDKYLESMSAVSLLNNGQTCFSCTRILIPKPVYEKSVRTIAEYMKTLKVGDPLNEATMIGPLASAEHRNRVEKYIEIGKTEGKVVVGGERPKNHKRGWYVEPTLFSEVNSKSNICQEEIFGPVLVAIPYSGDDEAVQIANDSKYGLGGSVWSSSTSRAESVASRIETGTIGINGYVPAIGSPFGGVKNSGIGTELGPEALAAYQRYKTTYYIG</sequence>
<evidence type="ECO:0000259" key="5">
    <source>
        <dbReference type="Pfam" id="PF00171"/>
    </source>
</evidence>
<evidence type="ECO:0000313" key="7">
    <source>
        <dbReference type="Proteomes" id="UP000074119"/>
    </source>
</evidence>
<keyword evidence="2 4" id="KW-0560">Oxidoreductase</keyword>
<dbReference type="InterPro" id="IPR029510">
    <property type="entry name" value="Ald_DH_CS_GLU"/>
</dbReference>
<dbReference type="AlphaFoldDB" id="A0A127M9W2"/>
<evidence type="ECO:0000256" key="2">
    <source>
        <dbReference type="ARBA" id="ARBA00023002"/>
    </source>
</evidence>
<evidence type="ECO:0000256" key="3">
    <source>
        <dbReference type="PROSITE-ProRule" id="PRU10007"/>
    </source>
</evidence>
<name>A0A127M9W2_9GAMM</name>
<dbReference type="PROSITE" id="PS00687">
    <property type="entry name" value="ALDEHYDE_DEHYDR_GLU"/>
    <property type="match status" value="1"/>
</dbReference>
<dbReference type="RefSeq" id="WP_008252783.1">
    <property type="nucleotide sequence ID" value="NZ_CP014544.1"/>
</dbReference>
<dbReference type="PANTHER" id="PTHR42804:SF1">
    <property type="entry name" value="ALDEHYDE DEHYDROGENASE-RELATED"/>
    <property type="match status" value="1"/>
</dbReference>
<accession>A0A127M9W2</accession>
<dbReference type="Pfam" id="PF00171">
    <property type="entry name" value="Aldedh"/>
    <property type="match status" value="1"/>
</dbReference>
<dbReference type="EMBL" id="CP014544">
    <property type="protein sequence ID" value="AMO70041.1"/>
    <property type="molecule type" value="Genomic_DNA"/>
</dbReference>
<organism evidence="6 7">
    <name type="scientific">Zhongshania aliphaticivorans</name>
    <dbReference type="NCBI Taxonomy" id="1470434"/>
    <lineage>
        <taxon>Bacteria</taxon>
        <taxon>Pseudomonadati</taxon>
        <taxon>Pseudomonadota</taxon>
        <taxon>Gammaproteobacteria</taxon>
        <taxon>Cellvibrionales</taxon>
        <taxon>Spongiibacteraceae</taxon>
        <taxon>Zhongshania</taxon>
    </lineage>
</organism>
<dbReference type="InterPro" id="IPR015590">
    <property type="entry name" value="Aldehyde_DH_dom"/>
</dbReference>
<dbReference type="Gene3D" id="3.40.605.10">
    <property type="entry name" value="Aldehyde Dehydrogenase, Chain A, domain 1"/>
    <property type="match status" value="1"/>
</dbReference>
<evidence type="ECO:0000313" key="6">
    <source>
        <dbReference type="EMBL" id="AMO70041.1"/>
    </source>
</evidence>
<gene>
    <name evidence="6" type="ORF">AZF00_17805</name>
</gene>
<dbReference type="Proteomes" id="UP000074119">
    <property type="component" value="Chromosome"/>
</dbReference>
<dbReference type="PANTHER" id="PTHR42804">
    <property type="entry name" value="ALDEHYDE DEHYDROGENASE"/>
    <property type="match status" value="1"/>
</dbReference>
<dbReference type="FunFam" id="3.40.605.10:FF:000007">
    <property type="entry name" value="NAD/NADP-dependent betaine aldehyde dehydrogenase"/>
    <property type="match status" value="1"/>
</dbReference>
<evidence type="ECO:0000256" key="1">
    <source>
        <dbReference type="ARBA" id="ARBA00009986"/>
    </source>
</evidence>
<dbReference type="InterPro" id="IPR016162">
    <property type="entry name" value="Ald_DH_N"/>
</dbReference>
<dbReference type="STRING" id="1470434.AZF00_17805"/>
<evidence type="ECO:0000256" key="4">
    <source>
        <dbReference type="RuleBase" id="RU003345"/>
    </source>
</evidence>
<dbReference type="SUPFAM" id="SSF53720">
    <property type="entry name" value="ALDH-like"/>
    <property type="match status" value="1"/>
</dbReference>
<protein>
    <submittedName>
        <fullName evidence="6">Aldehyde dehydrogenase</fullName>
    </submittedName>
</protein>
<dbReference type="KEGG" id="zal:AZF00_17805"/>
<comment type="similarity">
    <text evidence="1 4">Belongs to the aldehyde dehydrogenase family.</text>
</comment>
<dbReference type="CDD" id="cd07139">
    <property type="entry name" value="ALDH_AldA-Rv0768"/>
    <property type="match status" value="1"/>
</dbReference>
<dbReference type="FunFam" id="3.40.309.10:FF:000012">
    <property type="entry name" value="Betaine aldehyde dehydrogenase"/>
    <property type="match status" value="1"/>
</dbReference>
<feature type="domain" description="Aldehyde dehydrogenase" evidence="5">
    <location>
        <begin position="18"/>
        <end position="476"/>
    </location>
</feature>
<dbReference type="GO" id="GO:0016620">
    <property type="term" value="F:oxidoreductase activity, acting on the aldehyde or oxo group of donors, NAD or NADP as acceptor"/>
    <property type="evidence" value="ECO:0007669"/>
    <property type="project" value="InterPro"/>
</dbReference>
<reference evidence="6 7" key="1">
    <citation type="submission" date="2015-12" db="EMBL/GenBank/DDBJ databases">
        <authorList>
            <person name="Shamseldin A."/>
            <person name="Moawad H."/>
            <person name="Abd El-Rahim W.M."/>
            <person name="Sadowsky M.J."/>
        </authorList>
    </citation>
    <scope>NUCLEOTIDE SEQUENCE [LARGE SCALE GENOMIC DNA]</scope>
    <source>
        <strain evidence="6 7">SM2</strain>
    </source>
</reference>
<dbReference type="InterPro" id="IPR016161">
    <property type="entry name" value="Ald_DH/histidinol_DH"/>
</dbReference>